<organism evidence="3">
    <name type="scientific">Schizaphis graminum</name>
    <name type="common">Green bug aphid</name>
    <dbReference type="NCBI Taxonomy" id="13262"/>
    <lineage>
        <taxon>Eukaryota</taxon>
        <taxon>Metazoa</taxon>
        <taxon>Ecdysozoa</taxon>
        <taxon>Arthropoda</taxon>
        <taxon>Hexapoda</taxon>
        <taxon>Insecta</taxon>
        <taxon>Pterygota</taxon>
        <taxon>Neoptera</taxon>
        <taxon>Paraneoptera</taxon>
        <taxon>Hemiptera</taxon>
        <taxon>Sternorrhyncha</taxon>
        <taxon>Aphidomorpha</taxon>
        <taxon>Aphidoidea</taxon>
        <taxon>Aphididae</taxon>
        <taxon>Aphidini</taxon>
        <taxon>Schizaphis</taxon>
    </lineage>
</organism>
<feature type="compositionally biased region" description="Polar residues" evidence="1">
    <location>
        <begin position="310"/>
        <end position="335"/>
    </location>
</feature>
<evidence type="ECO:0000313" key="3">
    <source>
        <dbReference type="EMBL" id="MBY16754.1"/>
    </source>
</evidence>
<feature type="compositionally biased region" description="Basic residues" evidence="1">
    <location>
        <begin position="103"/>
        <end position="113"/>
    </location>
</feature>
<feature type="region of interest" description="Disordered" evidence="1">
    <location>
        <begin position="94"/>
        <end position="149"/>
    </location>
</feature>
<dbReference type="PANTHER" id="PTHR34153:SF2">
    <property type="entry name" value="SI:CH211-262H13.3-RELATED"/>
    <property type="match status" value="1"/>
</dbReference>
<dbReference type="EMBL" id="GGMR01004135">
    <property type="protein sequence ID" value="MBY16754.1"/>
    <property type="molecule type" value="Transcribed_RNA"/>
</dbReference>
<protein>
    <recommendedName>
        <fullName evidence="2">DUF4806 domain-containing protein</fullName>
    </recommendedName>
</protein>
<dbReference type="AlphaFoldDB" id="A0A2S2NHT5"/>
<evidence type="ECO:0000259" key="2">
    <source>
        <dbReference type="Pfam" id="PF16064"/>
    </source>
</evidence>
<gene>
    <name evidence="3" type="ORF">g.1796</name>
</gene>
<feature type="compositionally biased region" description="Polar residues" evidence="1">
    <location>
        <begin position="191"/>
        <end position="213"/>
    </location>
</feature>
<evidence type="ECO:0000256" key="1">
    <source>
        <dbReference type="SAM" id="MobiDB-lite"/>
    </source>
</evidence>
<feature type="domain" description="DUF4806" evidence="2">
    <location>
        <begin position="426"/>
        <end position="497"/>
    </location>
</feature>
<feature type="region of interest" description="Disordered" evidence="1">
    <location>
        <begin position="183"/>
        <end position="351"/>
    </location>
</feature>
<proteinExistence type="predicted"/>
<sequence length="554" mass="62935">MSQSQETKLWSIVEFDDGSIQIIPKNWFLNDSKCYWPTQGTFKSINAYTKAVKKMAIPDEKWPIFDTQILASYDDFDVAFKKLKKAETHTDLATDAEQEKLSRNLRHKKRKKSSSSSSDEDKTSKLTIVKVPAVPKPPSSGNNTSADRDQIKLTSKTEHLPEKNRSSVNKSVSYDYKEHFQSQIYDEPSKGHQTNSKKGCRSLSYNNSESSTDYETDSKHSQPSASCEPSIGHSASHSKRFHPSKSYDDEPFSGHRVTNSKKVCRSLSYNSGSPTDYEIDPKHSQPSASCEPSIGHSASHSKRPSKSYDNESSSASHPVINSRNSHLSTSFNELHSNNHPSNSQNSFSSSRYNVNLTDSNISLFQKGNKRVKQCLSNNDFQDRVLRQLSHIKLHLFKLDEKLSAVKYPSQENINLNDTYDTNILEIFPLQYEQDLQNVEIKLKKDEIYKSSMLTALSKMGGSKTDEATKYILKKIYSDKLAMCYSWMGGKGKKVLSTMILPKIIIEVVQKRINNCTEIDVVNSIKNWLRHANQRNLNRLKAAEKRSLDQNKEDE</sequence>
<reference evidence="3" key="1">
    <citation type="submission" date="2018-04" db="EMBL/GenBank/DDBJ databases">
        <title>Transcriptome of Schizaphis graminum biotype I.</title>
        <authorList>
            <person name="Scully E.D."/>
            <person name="Geib S.M."/>
            <person name="Palmer N.A."/>
            <person name="Koch K."/>
            <person name="Bradshaw J."/>
            <person name="Heng-Moss T."/>
            <person name="Sarath G."/>
        </authorList>
    </citation>
    <scope>NUCLEOTIDE SEQUENCE</scope>
</reference>
<dbReference type="PANTHER" id="PTHR34153">
    <property type="entry name" value="SI:CH211-262H13.3-RELATED-RELATED"/>
    <property type="match status" value="1"/>
</dbReference>
<dbReference type="Pfam" id="PF16064">
    <property type="entry name" value="DUF4806"/>
    <property type="match status" value="1"/>
</dbReference>
<name>A0A2S2NHT5_SCHGA</name>
<accession>A0A2S2NHT5</accession>
<feature type="compositionally biased region" description="Low complexity" evidence="1">
    <location>
        <begin position="337"/>
        <end position="351"/>
    </location>
</feature>
<dbReference type="InterPro" id="IPR032071">
    <property type="entry name" value="DUF4806"/>
</dbReference>
<feature type="compositionally biased region" description="Polar residues" evidence="1">
    <location>
        <begin position="265"/>
        <end position="274"/>
    </location>
</feature>